<dbReference type="EMBL" id="AUSU01001680">
    <property type="protein sequence ID" value="EPS70433.1"/>
    <property type="molecule type" value="Genomic_DNA"/>
</dbReference>
<reference evidence="2 3" key="1">
    <citation type="journal article" date="2013" name="BMC Genomics">
        <title>The miniature genome of a carnivorous plant Genlisea aurea contains a low number of genes and short non-coding sequences.</title>
        <authorList>
            <person name="Leushkin E.V."/>
            <person name="Sutormin R.A."/>
            <person name="Nabieva E.R."/>
            <person name="Penin A.A."/>
            <person name="Kondrashov A.S."/>
            <person name="Logacheva M.D."/>
        </authorList>
    </citation>
    <scope>NUCLEOTIDE SEQUENCE [LARGE SCALE GENOMIC DNA]</scope>
</reference>
<organism evidence="2 3">
    <name type="scientific">Genlisea aurea</name>
    <dbReference type="NCBI Taxonomy" id="192259"/>
    <lineage>
        <taxon>Eukaryota</taxon>
        <taxon>Viridiplantae</taxon>
        <taxon>Streptophyta</taxon>
        <taxon>Embryophyta</taxon>
        <taxon>Tracheophyta</taxon>
        <taxon>Spermatophyta</taxon>
        <taxon>Magnoliopsida</taxon>
        <taxon>eudicotyledons</taxon>
        <taxon>Gunneridae</taxon>
        <taxon>Pentapetalae</taxon>
        <taxon>asterids</taxon>
        <taxon>lamiids</taxon>
        <taxon>Lamiales</taxon>
        <taxon>Lentibulariaceae</taxon>
        <taxon>Genlisea</taxon>
    </lineage>
</organism>
<evidence type="ECO:0000313" key="2">
    <source>
        <dbReference type="EMBL" id="EPS70433.1"/>
    </source>
</evidence>
<proteinExistence type="predicted"/>
<name>S8E407_9LAMI</name>
<keyword evidence="3" id="KW-1185">Reference proteome</keyword>
<feature type="compositionally biased region" description="Polar residues" evidence="1">
    <location>
        <begin position="54"/>
        <end position="63"/>
    </location>
</feature>
<evidence type="ECO:0000313" key="3">
    <source>
        <dbReference type="Proteomes" id="UP000015453"/>
    </source>
</evidence>
<protein>
    <submittedName>
        <fullName evidence="2">Uncharacterized protein</fullName>
    </submittedName>
</protein>
<dbReference type="Proteomes" id="UP000015453">
    <property type="component" value="Unassembled WGS sequence"/>
</dbReference>
<accession>S8E407</accession>
<gene>
    <name evidence="2" type="ORF">M569_04327</name>
</gene>
<comment type="caution">
    <text evidence="2">The sequence shown here is derived from an EMBL/GenBank/DDBJ whole genome shotgun (WGS) entry which is preliminary data.</text>
</comment>
<evidence type="ECO:0000256" key="1">
    <source>
        <dbReference type="SAM" id="MobiDB-lite"/>
    </source>
</evidence>
<dbReference type="OrthoDB" id="1745411at2759"/>
<sequence length="99" mass="10992">MEKSSTARDFPVARAAYSLLKDVSSSFGFSAWNRGRIVCQKSQLKRALHKTKESPTSSLTLSNDPFPPPPRPVGKRTPVLAGLVRENSRNSRQFESESD</sequence>
<feature type="compositionally biased region" description="Basic and acidic residues" evidence="1">
    <location>
        <begin position="86"/>
        <end position="99"/>
    </location>
</feature>
<feature type="region of interest" description="Disordered" evidence="1">
    <location>
        <begin position="48"/>
        <end position="99"/>
    </location>
</feature>
<dbReference type="AlphaFoldDB" id="S8E407"/>